<dbReference type="Gene3D" id="3.10.450.40">
    <property type="match status" value="2"/>
</dbReference>
<evidence type="ECO:0000313" key="3">
    <source>
        <dbReference type="Proteomes" id="UP000334923"/>
    </source>
</evidence>
<dbReference type="AlphaFoldDB" id="A0A5E6MAS4"/>
<reference evidence="2 3" key="1">
    <citation type="submission" date="2019-09" db="EMBL/GenBank/DDBJ databases">
        <authorList>
            <person name="Cremers G."/>
        </authorList>
    </citation>
    <scope>NUCLEOTIDE SEQUENCE [LARGE SCALE GENOMIC DNA]</scope>
    <source>
        <strain evidence="2">4A</strain>
    </source>
</reference>
<name>A0A5E6MAS4_9BACT</name>
<dbReference type="Proteomes" id="UP000334923">
    <property type="component" value="Unassembled WGS sequence"/>
</dbReference>
<organism evidence="2 3">
    <name type="scientific">Methylacidimicrobium tartarophylax</name>
    <dbReference type="NCBI Taxonomy" id="1041768"/>
    <lineage>
        <taxon>Bacteria</taxon>
        <taxon>Pseudomonadati</taxon>
        <taxon>Verrucomicrobiota</taxon>
        <taxon>Methylacidimicrobium</taxon>
    </lineage>
</organism>
<evidence type="ECO:0000313" key="2">
    <source>
        <dbReference type="EMBL" id="VVM04854.1"/>
    </source>
</evidence>
<accession>A0A5E6MAS4</accession>
<dbReference type="EMBL" id="CABFVA020000012">
    <property type="protein sequence ID" value="VVM04854.1"/>
    <property type="molecule type" value="Genomic_DNA"/>
</dbReference>
<dbReference type="OrthoDB" id="5361545at2"/>
<keyword evidence="3" id="KW-1185">Reference proteome</keyword>
<proteinExistence type="predicted"/>
<dbReference type="RefSeq" id="WP_142659224.1">
    <property type="nucleotide sequence ID" value="NZ_CABFVA020000012.1"/>
</dbReference>
<protein>
    <recommendedName>
        <fullName evidence="1">PepSY domain-containing protein</fullName>
    </recommendedName>
</protein>
<sequence length="175" mass="19369">MKIREQAGVVAGMIGVLAGVAPLRAAQSDFETCLKTALAEKPGKVREMEIEREEQGGKIYKFEIKDRGGKEWKVLVNVRTGRLVETEEEVGRGNPAFENGAKFSSEEARRIALEKVPGRVKEVERKLAGEGTPVYEVEIVPRGGGGEREVDIDALSGKVREIREELYEIGEQEED</sequence>
<feature type="domain" description="PepSY" evidence="1">
    <location>
        <begin position="104"/>
        <end position="162"/>
    </location>
</feature>
<gene>
    <name evidence="2" type="ORF">MAMT_00358</name>
</gene>
<feature type="domain" description="PepSY" evidence="1">
    <location>
        <begin position="31"/>
        <end position="87"/>
    </location>
</feature>
<dbReference type="InterPro" id="IPR025711">
    <property type="entry name" value="PepSY"/>
</dbReference>
<evidence type="ECO:0000259" key="1">
    <source>
        <dbReference type="Pfam" id="PF03413"/>
    </source>
</evidence>
<dbReference type="Pfam" id="PF03413">
    <property type="entry name" value="PepSY"/>
    <property type="match status" value="2"/>
</dbReference>